<sequence length="285" mass="32637">MLKLERLLTIIYILLLNLCYVTSTFQDFLNLLKIVEGDRIECVHTISQSGIYTFKSDPRLPESECDITLEVPEGSMAYVKPSERTCETTSSTNISAMCDRPHQEEQLGAGRHHFLFEAAESVTISIQITAFFRLGCAEWAKNLRDLVNTTVVLENNLNSKYCMIQLPPSLEITWVNYESTNRKKPCCPDVFTASADFNQNPIAYSDSYSACDLRTTRPSVITRCETTFMYLRQSAKNDRIYFRIQVRHKKTMDSCVPSIEEIEPSDFTCIKKPKTSRSRSKLLFV</sequence>
<proteinExistence type="predicted"/>
<comment type="caution">
    <text evidence="1">The sequence shown here is derived from an EMBL/GenBank/DDBJ whole genome shotgun (WGS) entry which is preliminary data.</text>
</comment>
<dbReference type="Proteomes" id="UP000483820">
    <property type="component" value="Chromosome X"/>
</dbReference>
<protein>
    <submittedName>
        <fullName evidence="1">Uncharacterized protein</fullName>
    </submittedName>
</protein>
<evidence type="ECO:0000313" key="1">
    <source>
        <dbReference type="EMBL" id="KAF1747088.1"/>
    </source>
</evidence>
<dbReference type="CTD" id="9810351"/>
<gene>
    <name evidence="1" type="ORF">GCK72_023547</name>
</gene>
<accession>A0A6A5FWR5</accession>
<reference evidence="1 2" key="1">
    <citation type="submission" date="2019-12" db="EMBL/GenBank/DDBJ databases">
        <title>Chromosome-level assembly of the Caenorhabditis remanei genome.</title>
        <authorList>
            <person name="Teterina A.A."/>
            <person name="Willis J.H."/>
            <person name="Phillips P.C."/>
        </authorList>
    </citation>
    <scope>NUCLEOTIDE SEQUENCE [LARGE SCALE GENOMIC DNA]</scope>
    <source>
        <strain evidence="1 2">PX506</strain>
        <tissue evidence="1">Whole organism</tissue>
    </source>
</reference>
<dbReference type="EMBL" id="WUAV01000006">
    <property type="protein sequence ID" value="KAF1747088.1"/>
    <property type="molecule type" value="Genomic_DNA"/>
</dbReference>
<organism evidence="1 2">
    <name type="scientific">Caenorhabditis remanei</name>
    <name type="common">Caenorhabditis vulgaris</name>
    <dbReference type="NCBI Taxonomy" id="31234"/>
    <lineage>
        <taxon>Eukaryota</taxon>
        <taxon>Metazoa</taxon>
        <taxon>Ecdysozoa</taxon>
        <taxon>Nematoda</taxon>
        <taxon>Chromadorea</taxon>
        <taxon>Rhabditida</taxon>
        <taxon>Rhabditina</taxon>
        <taxon>Rhabditomorpha</taxon>
        <taxon>Rhabditoidea</taxon>
        <taxon>Rhabditidae</taxon>
        <taxon>Peloderinae</taxon>
        <taxon>Caenorhabditis</taxon>
    </lineage>
</organism>
<dbReference type="AlphaFoldDB" id="A0A6A5FWR5"/>
<name>A0A6A5FWR5_CAERE</name>
<dbReference type="RefSeq" id="XP_003092120.2">
    <property type="nucleotide sequence ID" value="XM_003092072.2"/>
</dbReference>
<dbReference type="KEGG" id="crq:GCK72_023547"/>
<evidence type="ECO:0000313" key="2">
    <source>
        <dbReference type="Proteomes" id="UP000483820"/>
    </source>
</evidence>
<dbReference type="GeneID" id="9810351"/>